<organism evidence="2 3">
    <name type="scientific">Williamsia phyllosphaerae</name>
    <dbReference type="NCBI Taxonomy" id="885042"/>
    <lineage>
        <taxon>Bacteria</taxon>
        <taxon>Bacillati</taxon>
        <taxon>Actinomycetota</taxon>
        <taxon>Actinomycetes</taxon>
        <taxon>Mycobacteriales</taxon>
        <taxon>Nocardiaceae</taxon>
        <taxon>Williamsia</taxon>
    </lineage>
</organism>
<comment type="caution">
    <text evidence="2">The sequence shown here is derived from an EMBL/GenBank/DDBJ whole genome shotgun (WGS) entry which is preliminary data.</text>
</comment>
<dbReference type="InterPro" id="IPR011051">
    <property type="entry name" value="RmlC_Cupin_sf"/>
</dbReference>
<keyword evidence="3" id="KW-1185">Reference proteome</keyword>
<dbReference type="PANTHER" id="PTHR43698">
    <property type="entry name" value="RIBD C-TERMINAL DOMAIN CONTAINING PROTEIN"/>
    <property type="match status" value="1"/>
</dbReference>
<dbReference type="PANTHER" id="PTHR43698:SF1">
    <property type="entry name" value="BLL4564 PROTEIN"/>
    <property type="match status" value="1"/>
</dbReference>
<protein>
    <submittedName>
        <fullName evidence="2">Cupin</fullName>
    </submittedName>
</protein>
<dbReference type="SUPFAM" id="SSF51182">
    <property type="entry name" value="RmlC-like cupins"/>
    <property type="match status" value="1"/>
</dbReference>
<proteinExistence type="predicted"/>
<dbReference type="Gene3D" id="2.60.120.10">
    <property type="entry name" value="Jelly Rolls"/>
    <property type="match status" value="1"/>
</dbReference>
<dbReference type="Proteomes" id="UP000632454">
    <property type="component" value="Unassembled WGS sequence"/>
</dbReference>
<evidence type="ECO:0000259" key="1">
    <source>
        <dbReference type="Pfam" id="PF07883"/>
    </source>
</evidence>
<reference evidence="3" key="1">
    <citation type="journal article" date="2019" name="Int. J. Syst. Evol. Microbiol.">
        <title>The Global Catalogue of Microorganisms (GCM) 10K type strain sequencing project: providing services to taxonomists for standard genome sequencing and annotation.</title>
        <authorList>
            <consortium name="The Broad Institute Genomics Platform"/>
            <consortium name="The Broad Institute Genome Sequencing Center for Infectious Disease"/>
            <person name="Wu L."/>
            <person name="Ma J."/>
        </authorList>
    </citation>
    <scope>NUCLEOTIDE SEQUENCE [LARGE SCALE GENOMIC DNA]</scope>
    <source>
        <strain evidence="3">CCM 7855</strain>
    </source>
</reference>
<dbReference type="CDD" id="cd02233">
    <property type="entry name" value="cupin_HNL-like"/>
    <property type="match status" value="1"/>
</dbReference>
<dbReference type="InterPro" id="IPR014710">
    <property type="entry name" value="RmlC-like_jellyroll"/>
</dbReference>
<dbReference type="InterPro" id="IPR047263">
    <property type="entry name" value="HNL-like_cupin"/>
</dbReference>
<dbReference type="Pfam" id="PF07883">
    <property type="entry name" value="Cupin_2"/>
    <property type="match status" value="1"/>
</dbReference>
<dbReference type="EMBL" id="BMCS01000001">
    <property type="protein sequence ID" value="GGF20781.1"/>
    <property type="molecule type" value="Genomic_DNA"/>
</dbReference>
<evidence type="ECO:0000313" key="2">
    <source>
        <dbReference type="EMBL" id="GGF20781.1"/>
    </source>
</evidence>
<gene>
    <name evidence="2" type="ORF">GCM10007298_15880</name>
</gene>
<dbReference type="RefSeq" id="WP_188488503.1">
    <property type="nucleotide sequence ID" value="NZ_BMCS01000001.1"/>
</dbReference>
<name>A0ABQ1UMY5_9NOCA</name>
<feature type="domain" description="Cupin type-2" evidence="1">
    <location>
        <begin position="40"/>
        <end position="100"/>
    </location>
</feature>
<accession>A0ABQ1UMY5</accession>
<dbReference type="InterPro" id="IPR013096">
    <property type="entry name" value="Cupin_2"/>
</dbReference>
<evidence type="ECO:0000313" key="3">
    <source>
        <dbReference type="Proteomes" id="UP000632454"/>
    </source>
</evidence>
<sequence>MKFTQSSGQTGAGPEDWFTGTVQIDGIRNNDEQSAVACAHVRFAPGARTAWHHHPKGQTLYVTDGIGLVATTDGVQEIRPGDVVYIEPGEIHWHGATSERFMAHVAIQEADDRGEVVTWLEHVTDDEYLRHGRDV</sequence>